<evidence type="ECO:0000256" key="8">
    <source>
        <dbReference type="ARBA" id="ARBA00022958"/>
    </source>
</evidence>
<dbReference type="PIRSF" id="PIRSF006247">
    <property type="entry name" value="TrkH"/>
    <property type="match status" value="1"/>
</dbReference>
<evidence type="ECO:0000313" key="13">
    <source>
        <dbReference type="EMBL" id="VAW37370.1"/>
    </source>
</evidence>
<keyword evidence="4" id="KW-1003">Cell membrane</keyword>
<dbReference type="InterPro" id="IPR003445">
    <property type="entry name" value="Cat_transpt"/>
</dbReference>
<feature type="transmembrane region" description="Helical" evidence="12">
    <location>
        <begin position="273"/>
        <end position="291"/>
    </location>
</feature>
<organism evidence="13">
    <name type="scientific">hydrothermal vent metagenome</name>
    <dbReference type="NCBI Taxonomy" id="652676"/>
    <lineage>
        <taxon>unclassified sequences</taxon>
        <taxon>metagenomes</taxon>
        <taxon>ecological metagenomes</taxon>
    </lineage>
</organism>
<keyword evidence="10" id="KW-0406">Ion transport</keyword>
<evidence type="ECO:0000256" key="5">
    <source>
        <dbReference type="ARBA" id="ARBA00022519"/>
    </source>
</evidence>
<dbReference type="InterPro" id="IPR004772">
    <property type="entry name" value="TrkH"/>
</dbReference>
<evidence type="ECO:0000256" key="11">
    <source>
        <dbReference type="ARBA" id="ARBA00023136"/>
    </source>
</evidence>
<keyword evidence="7 12" id="KW-0812">Transmembrane</keyword>
<evidence type="ECO:0000256" key="12">
    <source>
        <dbReference type="SAM" id="Phobius"/>
    </source>
</evidence>
<feature type="transmembrane region" description="Helical" evidence="12">
    <location>
        <begin position="389"/>
        <end position="412"/>
    </location>
</feature>
<feature type="transmembrane region" description="Helical" evidence="12">
    <location>
        <begin position="451"/>
        <end position="479"/>
    </location>
</feature>
<evidence type="ECO:0000256" key="6">
    <source>
        <dbReference type="ARBA" id="ARBA00022538"/>
    </source>
</evidence>
<reference evidence="13" key="1">
    <citation type="submission" date="2018-06" db="EMBL/GenBank/DDBJ databases">
        <authorList>
            <person name="Zhirakovskaya E."/>
        </authorList>
    </citation>
    <scope>NUCLEOTIDE SEQUENCE</scope>
</reference>
<name>A0A3B0V9D2_9ZZZZ</name>
<proteinExistence type="inferred from homology"/>
<dbReference type="GO" id="GO:0005886">
    <property type="term" value="C:plasma membrane"/>
    <property type="evidence" value="ECO:0007669"/>
    <property type="project" value="UniProtKB-SubCell"/>
</dbReference>
<keyword evidence="11 12" id="KW-0472">Membrane</keyword>
<dbReference type="Pfam" id="PF02386">
    <property type="entry name" value="TrkH"/>
    <property type="match status" value="1"/>
</dbReference>
<feature type="transmembrane region" description="Helical" evidence="12">
    <location>
        <begin position="327"/>
        <end position="350"/>
    </location>
</feature>
<keyword evidence="9 12" id="KW-1133">Transmembrane helix</keyword>
<keyword evidence="8" id="KW-0630">Potassium</keyword>
<comment type="subcellular location">
    <subcellularLocation>
        <location evidence="1">Cell inner membrane</location>
        <topology evidence="1">Multi-pass membrane protein</topology>
    </subcellularLocation>
</comment>
<evidence type="ECO:0000256" key="3">
    <source>
        <dbReference type="ARBA" id="ARBA00022448"/>
    </source>
</evidence>
<sequence length="481" mass="52437">MRPRAILQIMGVINMIIAAAMLAPLCVSLLFDEGDTKTFVISVAITAAVGLVLYFVFRTKDIEISHREGFVVVAASWLCASFFSALPFYISGTLPSLTDAVFEASSGITTTGASVLNQIEGLPHGILFWRSMTHWLGGIGIVLFSVAILPLLGIGGMQLYKAEASSITGDKFVPRIKDMAKILVKVYLFLSFVMMVLLLISGMGLFDAFVHAVGSISTGGFSDKNMSIAYYNNALIEWLIIIFMFVGATSFNLHYDFYKKGVRSYLKSEEFRFFFFTLLASTVLIAINLKITGYVSSGSLIRDSAFQVVSISTTTGYTTANYAQWPAFSQLILLLLMFIGGCAGSTTGAIKSVRVLVLFKFIYKELYRLIHPHAVAPVKLNGRVLSPEIVKGITGFTIIYFLVFIVSTLLLTTTNLDLVTSISSVATCLGGIGPALGATGPMSNFAALHGFAKWILILDMILGRLEIYTLLILFIPAFWRG</sequence>
<feature type="transmembrane region" description="Helical" evidence="12">
    <location>
        <begin position="12"/>
        <end position="31"/>
    </location>
</feature>
<feature type="transmembrane region" description="Helical" evidence="12">
    <location>
        <begin position="69"/>
        <end position="90"/>
    </location>
</feature>
<evidence type="ECO:0000256" key="7">
    <source>
        <dbReference type="ARBA" id="ARBA00022692"/>
    </source>
</evidence>
<feature type="transmembrane region" description="Helical" evidence="12">
    <location>
        <begin position="230"/>
        <end position="253"/>
    </location>
</feature>
<evidence type="ECO:0000256" key="4">
    <source>
        <dbReference type="ARBA" id="ARBA00022475"/>
    </source>
</evidence>
<dbReference type="EMBL" id="UOEZ01000053">
    <property type="protein sequence ID" value="VAW37370.1"/>
    <property type="molecule type" value="Genomic_DNA"/>
</dbReference>
<evidence type="ECO:0000256" key="10">
    <source>
        <dbReference type="ARBA" id="ARBA00023065"/>
    </source>
</evidence>
<keyword evidence="5" id="KW-0997">Cell inner membrane</keyword>
<feature type="transmembrane region" description="Helical" evidence="12">
    <location>
        <begin position="37"/>
        <end position="57"/>
    </location>
</feature>
<feature type="transmembrane region" description="Helical" evidence="12">
    <location>
        <begin position="186"/>
        <end position="210"/>
    </location>
</feature>
<dbReference type="PANTHER" id="PTHR32024:SF2">
    <property type="entry name" value="TRK SYSTEM POTASSIUM UPTAKE PROTEIN TRKG-RELATED"/>
    <property type="match status" value="1"/>
</dbReference>
<dbReference type="GO" id="GO:0015379">
    <property type="term" value="F:potassium:chloride symporter activity"/>
    <property type="evidence" value="ECO:0007669"/>
    <property type="project" value="InterPro"/>
</dbReference>
<keyword evidence="3" id="KW-0813">Transport</keyword>
<protein>
    <submittedName>
        <fullName evidence="13">Trk potassium uptake system protein TrkH</fullName>
    </submittedName>
</protein>
<gene>
    <name evidence="13" type="ORF">MNBD_DELTA02-1050</name>
</gene>
<feature type="transmembrane region" description="Helical" evidence="12">
    <location>
        <begin position="132"/>
        <end position="152"/>
    </location>
</feature>
<evidence type="ECO:0000256" key="1">
    <source>
        <dbReference type="ARBA" id="ARBA00004429"/>
    </source>
</evidence>
<accession>A0A3B0V9D2</accession>
<evidence type="ECO:0000256" key="9">
    <source>
        <dbReference type="ARBA" id="ARBA00022989"/>
    </source>
</evidence>
<comment type="similarity">
    <text evidence="2">Belongs to the TrkH potassium transport family.</text>
</comment>
<feature type="transmembrane region" description="Helical" evidence="12">
    <location>
        <begin position="418"/>
        <end position="439"/>
    </location>
</feature>
<evidence type="ECO:0000256" key="2">
    <source>
        <dbReference type="ARBA" id="ARBA00009137"/>
    </source>
</evidence>
<keyword evidence="6" id="KW-0633">Potassium transport</keyword>
<dbReference type="AlphaFoldDB" id="A0A3B0V9D2"/>
<dbReference type="PANTHER" id="PTHR32024">
    <property type="entry name" value="TRK SYSTEM POTASSIUM UPTAKE PROTEIN TRKG-RELATED"/>
    <property type="match status" value="1"/>
</dbReference>